<evidence type="ECO:0000313" key="27">
    <source>
        <dbReference type="Proteomes" id="UP000774617"/>
    </source>
</evidence>
<evidence type="ECO:0000256" key="8">
    <source>
        <dbReference type="ARBA" id="ARBA00022801"/>
    </source>
</evidence>
<evidence type="ECO:0000256" key="21">
    <source>
        <dbReference type="ARBA" id="ARBA00047984"/>
    </source>
</evidence>
<dbReference type="InterPro" id="IPR006808">
    <property type="entry name" value="ATP_synth_F0_gsu_mt"/>
</dbReference>
<dbReference type="InterPro" id="IPR014013">
    <property type="entry name" value="Helic_SF1/SF2_ATP-bd_DinG/Rad3"/>
</dbReference>
<feature type="compositionally biased region" description="Basic residues" evidence="22">
    <location>
        <begin position="950"/>
        <end position="964"/>
    </location>
</feature>
<keyword evidence="10" id="KW-0067">ATP-binding</keyword>
<dbReference type="CDD" id="cd18787">
    <property type="entry name" value="SF2_C_DEAD"/>
    <property type="match status" value="1"/>
</dbReference>
<comment type="subunit">
    <text evidence="18">Interacts with the U3 snoRNA and is associated with the 90S and 40S pre-ribosomes.</text>
</comment>
<dbReference type="PANTHER" id="PTHR47959">
    <property type="entry name" value="ATP-DEPENDENT RNA HELICASE RHLE-RELATED"/>
    <property type="match status" value="1"/>
</dbReference>
<dbReference type="InterPro" id="IPR001650">
    <property type="entry name" value="Helicase_C-like"/>
</dbReference>
<comment type="function">
    <text evidence="16">ATP-dependent RNA helicase involved in 40S ribosomal subunit biogenesis. Required for the processing and cleavage of 35S pre-rRNA at sites A0, A1, and A2, leading to mature 18S rRNA.</text>
</comment>
<keyword evidence="6" id="KW-0547">Nucleotide-binding</keyword>
<feature type="domain" description="Helicase ATP-binding" evidence="23">
    <location>
        <begin position="444"/>
        <end position="673"/>
    </location>
</feature>
<feature type="region of interest" description="Disordered" evidence="22">
    <location>
        <begin position="938"/>
        <end position="971"/>
    </location>
</feature>
<feature type="compositionally biased region" description="Polar residues" evidence="22">
    <location>
        <begin position="242"/>
        <end position="252"/>
    </location>
</feature>
<reference evidence="26 27" key="1">
    <citation type="journal article" date="2021" name="Nat. Commun.">
        <title>Genetic determinants of endophytism in the Arabidopsis root mycobiome.</title>
        <authorList>
            <person name="Mesny F."/>
            <person name="Miyauchi S."/>
            <person name="Thiergart T."/>
            <person name="Pickel B."/>
            <person name="Atanasova L."/>
            <person name="Karlsson M."/>
            <person name="Huettel B."/>
            <person name="Barry K.W."/>
            <person name="Haridas S."/>
            <person name="Chen C."/>
            <person name="Bauer D."/>
            <person name="Andreopoulos W."/>
            <person name="Pangilinan J."/>
            <person name="LaButti K."/>
            <person name="Riley R."/>
            <person name="Lipzen A."/>
            <person name="Clum A."/>
            <person name="Drula E."/>
            <person name="Henrissat B."/>
            <person name="Kohler A."/>
            <person name="Grigoriev I.V."/>
            <person name="Martin F.M."/>
            <person name="Hacquard S."/>
        </authorList>
    </citation>
    <scope>NUCLEOTIDE SEQUENCE [LARGE SCALE GENOMIC DNA]</scope>
    <source>
        <strain evidence="26 27">MPI-SDFR-AT-0080</strain>
    </source>
</reference>
<keyword evidence="27" id="KW-1185">Reference proteome</keyword>
<evidence type="ECO:0000256" key="12">
    <source>
        <dbReference type="ARBA" id="ARBA00023065"/>
    </source>
</evidence>
<dbReference type="Pfam" id="PF04718">
    <property type="entry name" value="ATP-synt_G"/>
    <property type="match status" value="1"/>
</dbReference>
<evidence type="ECO:0000256" key="5">
    <source>
        <dbReference type="ARBA" id="ARBA00022547"/>
    </source>
</evidence>
<keyword evidence="4" id="KW-0813">Transport</keyword>
<comment type="catalytic activity">
    <reaction evidence="21">
        <text>ATP + H2O = ADP + phosphate + H(+)</text>
        <dbReference type="Rhea" id="RHEA:13065"/>
        <dbReference type="ChEBI" id="CHEBI:15377"/>
        <dbReference type="ChEBI" id="CHEBI:15378"/>
        <dbReference type="ChEBI" id="CHEBI:30616"/>
        <dbReference type="ChEBI" id="CHEBI:43474"/>
        <dbReference type="ChEBI" id="CHEBI:456216"/>
        <dbReference type="EC" id="3.6.4.13"/>
    </reaction>
</comment>
<dbReference type="PROSITE" id="PS51192">
    <property type="entry name" value="HELICASE_ATP_BIND_1"/>
    <property type="match status" value="1"/>
</dbReference>
<evidence type="ECO:0000256" key="16">
    <source>
        <dbReference type="ARBA" id="ARBA00024310"/>
    </source>
</evidence>
<dbReference type="PROSITE" id="PS51193">
    <property type="entry name" value="HELICASE_ATP_BIND_2"/>
    <property type="match status" value="1"/>
</dbReference>
<dbReference type="Pfam" id="PF00271">
    <property type="entry name" value="Helicase_C"/>
    <property type="match status" value="1"/>
</dbReference>
<evidence type="ECO:0000256" key="7">
    <source>
        <dbReference type="ARBA" id="ARBA00022781"/>
    </source>
</evidence>
<comment type="similarity">
    <text evidence="2">Belongs to the ATPase g subunit family.</text>
</comment>
<dbReference type="Proteomes" id="UP000774617">
    <property type="component" value="Unassembled WGS sequence"/>
</dbReference>
<evidence type="ECO:0000256" key="22">
    <source>
        <dbReference type="SAM" id="MobiDB-lite"/>
    </source>
</evidence>
<dbReference type="GO" id="GO:0016787">
    <property type="term" value="F:hydrolase activity"/>
    <property type="evidence" value="ECO:0007669"/>
    <property type="project" value="UniProtKB-KW"/>
</dbReference>
<dbReference type="InterPro" id="IPR027417">
    <property type="entry name" value="P-loop_NTPase"/>
</dbReference>
<evidence type="ECO:0000256" key="19">
    <source>
        <dbReference type="ARBA" id="ARBA00024410"/>
    </source>
</evidence>
<feature type="compositionally biased region" description="Basic and acidic residues" evidence="22">
    <location>
        <begin position="362"/>
        <end position="371"/>
    </location>
</feature>
<keyword evidence="9" id="KW-0347">Helicase</keyword>
<keyword evidence="13" id="KW-0496">Mitochondrion</keyword>
<gene>
    <name evidence="26" type="ORF">B0J12DRAFT_707000</name>
</gene>
<evidence type="ECO:0000256" key="18">
    <source>
        <dbReference type="ARBA" id="ARBA00024367"/>
    </source>
</evidence>
<feature type="domain" description="Helicase ATP-binding" evidence="24">
    <location>
        <begin position="392"/>
        <end position="708"/>
    </location>
</feature>
<keyword evidence="12" id="KW-0406">Ion transport</keyword>
<evidence type="ECO:0000256" key="6">
    <source>
        <dbReference type="ARBA" id="ARBA00022741"/>
    </source>
</evidence>
<feature type="region of interest" description="Disordered" evidence="22">
    <location>
        <begin position="536"/>
        <end position="579"/>
    </location>
</feature>
<evidence type="ECO:0000256" key="17">
    <source>
        <dbReference type="ARBA" id="ARBA00024355"/>
    </source>
</evidence>
<evidence type="ECO:0000256" key="9">
    <source>
        <dbReference type="ARBA" id="ARBA00022806"/>
    </source>
</evidence>
<keyword evidence="7" id="KW-0375">Hydrogen ion transport</keyword>
<organism evidence="26 27">
    <name type="scientific">Macrophomina phaseolina</name>
    <dbReference type="NCBI Taxonomy" id="35725"/>
    <lineage>
        <taxon>Eukaryota</taxon>
        <taxon>Fungi</taxon>
        <taxon>Dikarya</taxon>
        <taxon>Ascomycota</taxon>
        <taxon>Pezizomycotina</taxon>
        <taxon>Dothideomycetes</taxon>
        <taxon>Dothideomycetes incertae sedis</taxon>
        <taxon>Botryosphaeriales</taxon>
        <taxon>Botryosphaeriaceae</taxon>
        <taxon>Macrophomina</taxon>
    </lineage>
</organism>
<feature type="compositionally biased region" description="Basic and acidic residues" evidence="22">
    <location>
        <begin position="299"/>
        <end position="309"/>
    </location>
</feature>
<comment type="caution">
    <text evidence="26">The sequence shown here is derived from an EMBL/GenBank/DDBJ whole genome shotgun (WGS) entry which is preliminary data.</text>
</comment>
<dbReference type="InterPro" id="IPR014001">
    <property type="entry name" value="Helicase_ATP-bd"/>
</dbReference>
<comment type="subcellular location">
    <subcellularLocation>
        <location evidence="1">Mitochondrion membrane</location>
    </subcellularLocation>
</comment>
<dbReference type="Pfam" id="PF00270">
    <property type="entry name" value="DEAD"/>
    <property type="match status" value="2"/>
</dbReference>
<proteinExistence type="inferred from homology"/>
<evidence type="ECO:0000256" key="15">
    <source>
        <dbReference type="ARBA" id="ARBA00023310"/>
    </source>
</evidence>
<accession>A0ABQ8GWB5</accession>
<evidence type="ECO:0000256" key="3">
    <source>
        <dbReference type="ARBA" id="ARBA00012552"/>
    </source>
</evidence>
<feature type="compositionally biased region" description="Acidic residues" evidence="22">
    <location>
        <begin position="547"/>
        <end position="567"/>
    </location>
</feature>
<evidence type="ECO:0000313" key="26">
    <source>
        <dbReference type="EMBL" id="KAH7065537.1"/>
    </source>
</evidence>
<name>A0ABQ8GWB5_9PEZI</name>
<evidence type="ECO:0000259" key="24">
    <source>
        <dbReference type="PROSITE" id="PS51193"/>
    </source>
</evidence>
<dbReference type="PANTHER" id="PTHR47959:SF15">
    <property type="entry name" value="RNA HELICASE"/>
    <property type="match status" value="1"/>
</dbReference>
<feature type="region of interest" description="Disordered" evidence="22">
    <location>
        <begin position="362"/>
        <end position="392"/>
    </location>
</feature>
<evidence type="ECO:0000256" key="10">
    <source>
        <dbReference type="ARBA" id="ARBA00022840"/>
    </source>
</evidence>
<dbReference type="SMART" id="SM00490">
    <property type="entry name" value="HELICc"/>
    <property type="match status" value="1"/>
</dbReference>
<keyword evidence="8 26" id="KW-0378">Hydrolase</keyword>
<dbReference type="EMBL" id="JAGTJR010000001">
    <property type="protein sequence ID" value="KAH7065537.1"/>
    <property type="molecule type" value="Genomic_DNA"/>
</dbReference>
<evidence type="ECO:0000256" key="14">
    <source>
        <dbReference type="ARBA" id="ARBA00023136"/>
    </source>
</evidence>
<evidence type="ECO:0000256" key="1">
    <source>
        <dbReference type="ARBA" id="ARBA00004325"/>
    </source>
</evidence>
<comment type="similarity">
    <text evidence="17">Belongs to the DEAD box helicase family. DDX52/ROK1 subfamily.</text>
</comment>
<dbReference type="Gene3D" id="3.40.50.300">
    <property type="entry name" value="P-loop containing nucleotide triphosphate hydrolases"/>
    <property type="match status" value="2"/>
</dbReference>
<sequence>MSFAASRAVLRHSRFAVRRPAVRNASNTTEAAKERASQATSKAAEGLSRASASGSAALQRASQFGGAALQRLASAGGRTAKVAGFIQSLIPPTVYYSRVALELGKIVFQARKMSPPPIPYSFSLAALRKPSRPTFSPSSAPSRTPLRSRLASAGVVAAEVLGFFTVGEMIGRMKILAELLRRQCLSEPRKLCASTTKSPATSLAPAAPYRSQSRSQMDFLKVLSRGTNVAKGAAKNAPALKTPSSGANSNPQLFGRETALNEHDNTSTAAHLKSRKRKRGQNAAAATIADLPPELDFFGDGKRQERQAEGEEQGSAADKKQDKTNSKGAGKDAGPMVTEEECKRILRSHKIKITLLEDYKAQAEGEKSADRKSKKRKKAKEQQALDQAQKKGKVQLFPRPLTSFGQLRSRFDVSRRLAENIDAQGYAVPTEVQLASLPLLLEAAGPESNGVDLLTVAPTGSGKTLAFLIPVIESLLRRRKQARNGTAGSAKENEGIQAIILAPTKELASQITNEGRKLCLKSGIKVSLMRKGMEVLERSKEESGKADDDDAASEGESSSESEGDSASEEEKSAMTTKRRKAGQLVKSDILVSTPLTLLHALQGSAGKTGTISSVKYLVLDEADVLLDPLFRQQTLDIWNACTSPLLRVSLWSATMGSSIEELAKNTITSRWTSIESTTGITRPNLIRLIVGLKDSAVPNIHHQLTYAATEQGKLLAVRQLLHPTGTTKSSQSTAPSLRPPFLIFTQTIPRAQALYAELQYDIPPEAGGSSRIAVLHSSLSSSLRDNVMARFRKGEVWILITTDLLARGVDFRGINGVVNYDVPTSGAAYVHRVGRTGRAGREGGVAVTLYTEEDIPYIKNIANVIKASEDLRRKEGEGKGEATVKQWLLDALPTPSKREKKALKKRGVEARRAGVELKEGRGKWRTQISTKPGFERKVEHNRRAAVEASRRRKEASKTYSHGKSKSYERERRQFYRTTTSKWLQLYVNS</sequence>
<protein>
    <recommendedName>
        <fullName evidence="19">ATP-dependent RNA helicase ROK1</fullName>
        <ecNumber evidence="3">3.6.4.13</ecNumber>
    </recommendedName>
    <alternativeName>
        <fullName evidence="20">ATP-dependent RNA helicase rok1</fullName>
    </alternativeName>
</protein>
<dbReference type="SMART" id="SM00487">
    <property type="entry name" value="DEXDc"/>
    <property type="match status" value="1"/>
</dbReference>
<keyword evidence="15" id="KW-0066">ATP synthesis</keyword>
<dbReference type="CDD" id="cd17957">
    <property type="entry name" value="DEADc_DDX52"/>
    <property type="match status" value="1"/>
</dbReference>
<feature type="compositionally biased region" description="Basic and acidic residues" evidence="22">
    <location>
        <begin position="938"/>
        <end position="949"/>
    </location>
</feature>
<evidence type="ECO:0000259" key="25">
    <source>
        <dbReference type="PROSITE" id="PS51194"/>
    </source>
</evidence>
<keyword evidence="14" id="KW-0472">Membrane</keyword>
<feature type="compositionally biased region" description="Basic and acidic residues" evidence="22">
    <location>
        <begin position="536"/>
        <end position="546"/>
    </location>
</feature>
<feature type="domain" description="Helicase C-terminal" evidence="25">
    <location>
        <begin position="729"/>
        <end position="892"/>
    </location>
</feature>
<dbReference type="PROSITE" id="PS51194">
    <property type="entry name" value="HELICASE_CTER"/>
    <property type="match status" value="1"/>
</dbReference>
<dbReference type="EC" id="3.6.4.13" evidence="3"/>
<evidence type="ECO:0000256" key="13">
    <source>
        <dbReference type="ARBA" id="ARBA00023128"/>
    </source>
</evidence>
<feature type="region of interest" description="Disordered" evidence="22">
    <location>
        <begin position="26"/>
        <end position="46"/>
    </location>
</feature>
<dbReference type="InterPro" id="IPR011545">
    <property type="entry name" value="DEAD/DEAH_box_helicase_dom"/>
</dbReference>
<evidence type="ECO:0000256" key="11">
    <source>
        <dbReference type="ARBA" id="ARBA00022884"/>
    </source>
</evidence>
<feature type="region of interest" description="Disordered" evidence="22">
    <location>
        <begin position="191"/>
        <end position="210"/>
    </location>
</feature>
<dbReference type="SUPFAM" id="SSF52540">
    <property type="entry name" value="P-loop containing nucleoside triphosphate hydrolases"/>
    <property type="match status" value="1"/>
</dbReference>
<evidence type="ECO:0000259" key="23">
    <source>
        <dbReference type="PROSITE" id="PS51192"/>
    </source>
</evidence>
<evidence type="ECO:0000256" key="20">
    <source>
        <dbReference type="ARBA" id="ARBA00024419"/>
    </source>
</evidence>
<keyword evidence="11" id="KW-0694">RNA-binding</keyword>
<dbReference type="InterPro" id="IPR050079">
    <property type="entry name" value="DEAD_box_RNA_helicase"/>
</dbReference>
<evidence type="ECO:0000256" key="4">
    <source>
        <dbReference type="ARBA" id="ARBA00022448"/>
    </source>
</evidence>
<keyword evidence="5" id="KW-0138">CF(0)</keyword>
<feature type="region of interest" description="Disordered" evidence="22">
    <location>
        <begin position="233"/>
        <end position="338"/>
    </location>
</feature>
<dbReference type="InterPro" id="IPR044764">
    <property type="entry name" value="DDX52/Rok1_DEADc"/>
</dbReference>
<evidence type="ECO:0000256" key="2">
    <source>
        <dbReference type="ARBA" id="ARBA00005699"/>
    </source>
</evidence>